<feature type="domain" description="Glycosyl transferase family 1" evidence="2">
    <location>
        <begin position="148"/>
        <end position="295"/>
    </location>
</feature>
<dbReference type="AlphaFoldDB" id="A0A5P5X6A8"/>
<evidence type="ECO:0000256" key="1">
    <source>
        <dbReference type="ARBA" id="ARBA00022679"/>
    </source>
</evidence>
<evidence type="ECO:0000259" key="2">
    <source>
        <dbReference type="Pfam" id="PF00534"/>
    </source>
</evidence>
<dbReference type="Pfam" id="PF13439">
    <property type="entry name" value="Glyco_transf_4"/>
    <property type="match status" value="1"/>
</dbReference>
<dbReference type="SUPFAM" id="SSF53756">
    <property type="entry name" value="UDP-Glycosyltransferase/glycogen phosphorylase"/>
    <property type="match status" value="1"/>
</dbReference>
<dbReference type="PANTHER" id="PTHR46401">
    <property type="entry name" value="GLYCOSYLTRANSFERASE WBBK-RELATED"/>
    <property type="match status" value="1"/>
</dbReference>
<dbReference type="GO" id="GO:0009103">
    <property type="term" value="P:lipopolysaccharide biosynthetic process"/>
    <property type="evidence" value="ECO:0007669"/>
    <property type="project" value="TreeGrafter"/>
</dbReference>
<protein>
    <submittedName>
        <fullName evidence="4">Putative glycosyl transferase</fullName>
    </submittedName>
</protein>
<dbReference type="Gene3D" id="3.40.50.2000">
    <property type="entry name" value="Glycogen Phosphorylase B"/>
    <property type="match status" value="2"/>
</dbReference>
<keyword evidence="1 4" id="KW-0808">Transferase</keyword>
<sequence length="321" mass="36308">MIVFDPIIHYLQSGGGVTVYYNNILERISKTDKKYCIVDEIKLPKITRYLNCPTKDKSGVFHSSYYRLPEASGFKIVTTVHDFTYEKFIKGPAKWLHCWQKYRAIKRSDAVICVSENTANDLLKYCPIDSKKIKVIYNGVSESYHPLSDFDESSKEIIFVGARSGYKNFDVAVDVLKKLPDFSLSIVGGGKLSYEEIKKLESNIPGRYKWLGRLSDEELNVAYNRAHALLYPSSYEGFGIPVVEAMRAGCPVVAVNVSSIPEVAGSAAILTDYADANLFAEAILKVCDMRDQLRKAGFEQANKFSWEKCFLETLQVYEELM</sequence>
<feature type="domain" description="Glycosyltransferase subfamily 4-like N-terminal" evidence="3">
    <location>
        <begin position="64"/>
        <end position="141"/>
    </location>
</feature>
<dbReference type="Pfam" id="PF00534">
    <property type="entry name" value="Glycos_transf_1"/>
    <property type="match status" value="1"/>
</dbReference>
<dbReference type="InterPro" id="IPR028098">
    <property type="entry name" value="Glyco_trans_4-like_N"/>
</dbReference>
<dbReference type="PANTHER" id="PTHR46401:SF2">
    <property type="entry name" value="GLYCOSYLTRANSFERASE WBBK-RELATED"/>
    <property type="match status" value="1"/>
</dbReference>
<evidence type="ECO:0000259" key="3">
    <source>
        <dbReference type="Pfam" id="PF13439"/>
    </source>
</evidence>
<dbReference type="EMBL" id="MK473655">
    <property type="protein sequence ID" value="QFF90617.1"/>
    <property type="molecule type" value="Genomic_DNA"/>
</dbReference>
<dbReference type="CDD" id="cd03809">
    <property type="entry name" value="GT4_MtfB-like"/>
    <property type="match status" value="1"/>
</dbReference>
<dbReference type="RefSeq" id="WP_025586898.1">
    <property type="nucleotide sequence ID" value="NZ_CP046760.1"/>
</dbReference>
<dbReference type="GO" id="GO:0016757">
    <property type="term" value="F:glycosyltransferase activity"/>
    <property type="evidence" value="ECO:0007669"/>
    <property type="project" value="InterPro"/>
</dbReference>
<gene>
    <name evidence="4" type="primary">wdaF</name>
</gene>
<dbReference type="InterPro" id="IPR001296">
    <property type="entry name" value="Glyco_trans_1"/>
</dbReference>
<name>A0A5P5X6A8_VIBPH</name>
<proteinExistence type="predicted"/>
<organism evidence="4">
    <name type="scientific">Vibrio parahaemolyticus</name>
    <dbReference type="NCBI Taxonomy" id="670"/>
    <lineage>
        <taxon>Bacteria</taxon>
        <taxon>Pseudomonadati</taxon>
        <taxon>Pseudomonadota</taxon>
        <taxon>Gammaproteobacteria</taxon>
        <taxon>Vibrionales</taxon>
        <taxon>Vibrionaceae</taxon>
        <taxon>Vibrio</taxon>
    </lineage>
</organism>
<evidence type="ECO:0000313" key="4">
    <source>
        <dbReference type="EMBL" id="QFF90617.1"/>
    </source>
</evidence>
<accession>A0A5P5X6A8</accession>
<reference evidence="4" key="1">
    <citation type="journal article" date="2019" name="Int. J. Food Microbiol.">
        <title>Developing a novel molecular serotyping system based on capsular polysaccharide synthesis gene clusters of Vibrio parahaemolyticus.</title>
        <authorList>
            <person name="Pang Y."/>
            <person name="Guo X."/>
            <person name="Tian X."/>
            <person name="Liu F."/>
            <person name="Wang L."/>
            <person name="Wu J."/>
            <person name="Zhang S."/>
            <person name="Li S."/>
            <person name="Liu B."/>
        </authorList>
    </citation>
    <scope>NUCLEOTIDE SEQUENCE</scope>
    <source>
        <strain evidence="4">G3503</strain>
    </source>
</reference>